<name>A0ACC2H9U6_DALPE</name>
<dbReference type="Proteomes" id="UP001157502">
    <property type="component" value="Chromosome 4"/>
</dbReference>
<gene>
    <name evidence="1" type="ORF">DPEC_G00046080</name>
</gene>
<sequence>MVTPYQSALASVYTPVASKTATQTYLSELEDIAKLTGRDLAAVLREELSVISEKVDLNQSETQDEDVEQNSPDTPGKHGPENAAQVSPLPSTAPEQHVQHHWSRPPSNERTQPALKLSDVNPPDIQKVIVEHIVRNEDSALQVHTSLRLRPFSGHFPKSNNEVDYETWRSNVELLLKDTTQSDLYKSRKLLESLLSPAIDIVKHLTPESPLNAYLEILDSAFSTVEDGDDLFAKYLNTMQDNGEKPSAYLQRLQVMLNTTLRRGGVTASDLDRHLLRQFVRGCWDNILIAELQLEQKKQNPPTFADLLLSLRIAEDKQNLSHLPMNSLNDLLEVEGANGQSVPYLGYVETTIRFPKSLLGADVEVPTLGLVVPDMRSTMSSVLIGTNTLDVLYEKYADIATQNYESLPYGYKIVLKTLEIRKRQSVDSSLGEVRLHSRDLETIAAGQTKVLEGSVCCRTTDVGKWVMVESPKSSSLPGGILVTDGLVSLPLKLPRCIPVMLKNESHHDITLSPRAVIAEMHAVKSVQSVKTPDSDLPTKPDQKFDLNIDFTDSPVPNEWKERITEKLSSMPEVFAQHELDFGRTDKIKHHITLSDMTTFKHRPRPIHPQDIEAVRNHLQQLLDAEVIRESESPFSSPIVVVRKKNGDVRLCIDYRRLNTQTVKDSYALPNLEESFSALTGSKWFSVLDLKSGFYQIEMEEADKQKTAFVCPLGFFEFNRMPQGITNAPSTFQRLMERCMGELNLKQVLVFLDDLIIFSSTLEEHEERLMRVLNQLKEFGLKLSPGKCRFFQTSVKYLGHIVSEKGIETDPDKVAALKTWPKPNNLKELRTFLGFCGYYCRFIKDYSKIVKPLNELTAGYPPLRKHTKTTVNSEKYYNPKDLFGDRWTSACQASFDTIIRKLTTAPILGFADPKLPYILHTDASTSGLGAALYQEQQGQKRVVAYASRGLSKCESRYPAHKLEFLALKWAVTEKFQDYLYGNMFFAVTDSNPLTYILTSAKLDATSYRWLAALSTFDFQLQYRAGKQNQDADGLSRRPHVRLPDDTSSQKELERIQQFTKRHLSVADYAHLDEDTIKAICEKHLVREVINNHSGETSPSNTLVLSLAHHPKALPQSFEEEDQLGGLPVIPSLGPAEIRDKQNADPCIREVLRQVELEEKPPPSLRKELPELGLLLREWNKLTVLGGVLYRKRKEDAQTHYQLVLPEALRSLVLKSLNDDMGHMGAERTLDLIRKRFYWPKMSAEVETKVKTCNRCIRRKTMPEKAAPLVNIIATRPLELVCMDFLSVEPDSSNTKDILVITDHFTKYAVAVPTPNQKARTVAKSLWDHFFVHYGIPEKLHSDQGPDFESRTIKELCELIGTQKIRTTPYHPRGNPVERFNRTLLNMLGTLENQKKSHWRDYVKPLVHAYNCTKNETTGFTPYELMFGRQPRLPVDLAFGLPVNHQSGSHSQYVRNLKSQLENSYKVATENAKKTASRNKTRFDKHVVDSTLKEGDRVLVRNVRLRGKHKLADRWESDVYVVQRQSGDVPVYVVRPETRDGPQRTLHRDLLLPCGFLPMTSTESKTNPSKAVRRPRTRQHPKNDGSDGADRDESQSDSEEYHYDGHRNLRVETLDFDPTPEPIEHLPERIELEPSKELTAAKQDVAKAFPEDVPVETCDLPDPADCDLSDPEESSSTAGQETGNLPEEDLDNVHPSTQPPQEGKENTSVVDQTDIQTEVLAGVRSNLGLSGNSTRSLNITNRDPDRVGIGRMSAHLASLEGPGSELGGAGSDSWSGVAPCSTPSTVCRRGRTAELRSQATRMPPQRPAGGSPPWSLGSCCHQSGLWAEGYGGCGIMPLAKRPVGPLRPNRHRDQGSC</sequence>
<comment type="caution">
    <text evidence="1">The sequence shown here is derived from an EMBL/GenBank/DDBJ whole genome shotgun (WGS) entry which is preliminary data.</text>
</comment>
<dbReference type="EMBL" id="CM055731">
    <property type="protein sequence ID" value="KAJ8012746.1"/>
    <property type="molecule type" value="Genomic_DNA"/>
</dbReference>
<protein>
    <submittedName>
        <fullName evidence="1">Uncharacterized protein</fullName>
    </submittedName>
</protein>
<keyword evidence="2" id="KW-1185">Reference proteome</keyword>
<organism evidence="1 2">
    <name type="scientific">Dallia pectoralis</name>
    <name type="common">Alaska blackfish</name>
    <dbReference type="NCBI Taxonomy" id="75939"/>
    <lineage>
        <taxon>Eukaryota</taxon>
        <taxon>Metazoa</taxon>
        <taxon>Chordata</taxon>
        <taxon>Craniata</taxon>
        <taxon>Vertebrata</taxon>
        <taxon>Euteleostomi</taxon>
        <taxon>Actinopterygii</taxon>
        <taxon>Neopterygii</taxon>
        <taxon>Teleostei</taxon>
        <taxon>Protacanthopterygii</taxon>
        <taxon>Esociformes</taxon>
        <taxon>Umbridae</taxon>
        <taxon>Dallia</taxon>
    </lineage>
</organism>
<reference evidence="1" key="1">
    <citation type="submission" date="2021-05" db="EMBL/GenBank/DDBJ databases">
        <authorList>
            <person name="Pan Q."/>
            <person name="Jouanno E."/>
            <person name="Zahm M."/>
            <person name="Klopp C."/>
            <person name="Cabau C."/>
            <person name="Louis A."/>
            <person name="Berthelot C."/>
            <person name="Parey E."/>
            <person name="Roest Crollius H."/>
            <person name="Montfort J."/>
            <person name="Robinson-Rechavi M."/>
            <person name="Bouchez O."/>
            <person name="Lampietro C."/>
            <person name="Lopez Roques C."/>
            <person name="Donnadieu C."/>
            <person name="Postlethwait J."/>
            <person name="Bobe J."/>
            <person name="Dillon D."/>
            <person name="Chandos A."/>
            <person name="von Hippel F."/>
            <person name="Guiguen Y."/>
        </authorList>
    </citation>
    <scope>NUCLEOTIDE SEQUENCE</scope>
    <source>
        <strain evidence="1">YG-Jan2019</strain>
    </source>
</reference>
<proteinExistence type="predicted"/>
<evidence type="ECO:0000313" key="2">
    <source>
        <dbReference type="Proteomes" id="UP001157502"/>
    </source>
</evidence>
<evidence type="ECO:0000313" key="1">
    <source>
        <dbReference type="EMBL" id="KAJ8012746.1"/>
    </source>
</evidence>
<accession>A0ACC2H9U6</accession>